<protein>
    <submittedName>
        <fullName evidence="1">Uncharacterized protein</fullName>
    </submittedName>
</protein>
<reference evidence="1 2" key="1">
    <citation type="submission" date="2015-07" db="EMBL/GenBank/DDBJ databases">
        <title>Whole genome sequencing of endophytes isolated from poison ivy (Toxicodendron radicans).</title>
        <authorList>
            <person name="Tran P.N."/>
            <person name="Lee Y.P."/>
            <person name="Gan H.M."/>
            <person name="Savka M.A."/>
        </authorList>
    </citation>
    <scope>NUCLEOTIDE SEQUENCE [LARGE SCALE GENOMIC DNA]</scope>
    <source>
        <strain evidence="1 2">RIT-PI-g</strain>
    </source>
</reference>
<sequence length="102" mass="11464">MEDVVGPLKPRADGLLYADDLTSFQFMAVMDTFTETSHHCPVCNTRQWSVQLDTDDKPVLLALPSFRDGSDKMLSFFMSCSRCGFIRSHLAENVCQLASKLK</sequence>
<evidence type="ECO:0000313" key="1">
    <source>
        <dbReference type="EMBL" id="KPG69107.1"/>
    </source>
</evidence>
<proteinExistence type="predicted"/>
<gene>
    <name evidence="1" type="ORF">AEQ48_25050</name>
</gene>
<keyword evidence="2" id="KW-1185">Reference proteome</keyword>
<comment type="caution">
    <text evidence="1">The sequence shown here is derived from an EMBL/GenBank/DDBJ whole genome shotgun (WGS) entry which is preliminary data.</text>
</comment>
<evidence type="ECO:0000313" key="2">
    <source>
        <dbReference type="Proteomes" id="UP000037820"/>
    </source>
</evidence>
<accession>A0ABR5M0N8</accession>
<dbReference type="Proteomes" id="UP000037820">
    <property type="component" value="Unassembled WGS sequence"/>
</dbReference>
<organism evidence="1 2">
    <name type="scientific">Pseudomonas libanensis</name>
    <dbReference type="NCBI Taxonomy" id="75588"/>
    <lineage>
        <taxon>Bacteria</taxon>
        <taxon>Pseudomonadati</taxon>
        <taxon>Pseudomonadota</taxon>
        <taxon>Gammaproteobacteria</taxon>
        <taxon>Pseudomonadales</taxon>
        <taxon>Pseudomonadaceae</taxon>
        <taxon>Pseudomonas</taxon>
    </lineage>
</organism>
<name>A0ABR5M0N8_9PSED</name>
<dbReference type="EMBL" id="LHOY01000047">
    <property type="protein sequence ID" value="KPG69107.1"/>
    <property type="molecule type" value="Genomic_DNA"/>
</dbReference>